<proteinExistence type="predicted"/>
<evidence type="ECO:0000313" key="2">
    <source>
        <dbReference type="EMBL" id="RHA91094.1"/>
    </source>
</evidence>
<accession>A0A413U1G1</accession>
<evidence type="ECO:0000313" key="3">
    <source>
        <dbReference type="Proteomes" id="UP000286220"/>
    </source>
</evidence>
<protein>
    <submittedName>
        <fullName evidence="2">Uncharacterized protein</fullName>
    </submittedName>
</protein>
<comment type="caution">
    <text evidence="2">The sequence shown here is derived from an EMBL/GenBank/DDBJ whole genome shotgun (WGS) entry which is preliminary data.</text>
</comment>
<evidence type="ECO:0000256" key="1">
    <source>
        <dbReference type="SAM" id="MobiDB-lite"/>
    </source>
</evidence>
<reference evidence="2 3" key="1">
    <citation type="submission" date="2018-08" db="EMBL/GenBank/DDBJ databases">
        <title>A genome reference for cultivated species of the human gut microbiota.</title>
        <authorList>
            <person name="Zou Y."/>
            <person name="Xue W."/>
            <person name="Luo G."/>
        </authorList>
    </citation>
    <scope>NUCLEOTIDE SEQUENCE [LARGE SCALE GENOMIC DNA]</scope>
    <source>
        <strain evidence="2 3">AM42-17AT</strain>
    </source>
</reference>
<sequence>MCSEEKYELPRGTMPHKQATHLISPNPSSEESPWLTSYFPEEYTVCHAGTTQPESAKFATHPQSLPQPNINQKPPHKSAAA</sequence>
<gene>
    <name evidence="2" type="ORF">DW912_10695</name>
</gene>
<organism evidence="2 3">
    <name type="scientific">Agathobacter rectalis</name>
    <dbReference type="NCBI Taxonomy" id="39491"/>
    <lineage>
        <taxon>Bacteria</taxon>
        <taxon>Bacillati</taxon>
        <taxon>Bacillota</taxon>
        <taxon>Clostridia</taxon>
        <taxon>Lachnospirales</taxon>
        <taxon>Lachnospiraceae</taxon>
        <taxon>Agathobacter</taxon>
    </lineage>
</organism>
<dbReference type="Proteomes" id="UP000286220">
    <property type="component" value="Unassembled WGS sequence"/>
</dbReference>
<name>A0A413U1G1_9FIRM</name>
<dbReference type="AlphaFoldDB" id="A0A413U1G1"/>
<feature type="compositionally biased region" description="Polar residues" evidence="1">
    <location>
        <begin position="21"/>
        <end position="33"/>
    </location>
</feature>
<dbReference type="EMBL" id="QSFZ01000011">
    <property type="protein sequence ID" value="RHA91094.1"/>
    <property type="molecule type" value="Genomic_DNA"/>
</dbReference>
<feature type="compositionally biased region" description="Polar residues" evidence="1">
    <location>
        <begin position="61"/>
        <end position="72"/>
    </location>
</feature>
<feature type="region of interest" description="Disordered" evidence="1">
    <location>
        <begin position="1"/>
        <end position="33"/>
    </location>
</feature>
<feature type="region of interest" description="Disordered" evidence="1">
    <location>
        <begin position="49"/>
        <end position="81"/>
    </location>
</feature>